<dbReference type="RefSeq" id="WP_158053263.1">
    <property type="nucleotide sequence ID" value="NZ_WBKB01000010.1"/>
</dbReference>
<name>A0A7J5B9I2_9MICO</name>
<dbReference type="Pfam" id="PF12006">
    <property type="entry name" value="DUF3500"/>
    <property type="match status" value="1"/>
</dbReference>
<keyword evidence="2" id="KW-1185">Reference proteome</keyword>
<evidence type="ECO:0000313" key="1">
    <source>
        <dbReference type="EMBL" id="KAB1641226.1"/>
    </source>
</evidence>
<dbReference type="Proteomes" id="UP000433493">
    <property type="component" value="Unassembled WGS sequence"/>
</dbReference>
<organism evidence="1 2">
    <name type="scientific">Gulosibacter chungangensis</name>
    <dbReference type="NCBI Taxonomy" id="979746"/>
    <lineage>
        <taxon>Bacteria</taxon>
        <taxon>Bacillati</taxon>
        <taxon>Actinomycetota</taxon>
        <taxon>Actinomycetes</taxon>
        <taxon>Micrococcales</taxon>
        <taxon>Microbacteriaceae</taxon>
        <taxon>Gulosibacter</taxon>
    </lineage>
</organism>
<accession>A0A7J5B9I2</accession>
<gene>
    <name evidence="1" type="ORF">F8O05_13450</name>
</gene>
<dbReference type="OrthoDB" id="581140at2"/>
<dbReference type="InterPro" id="IPR021889">
    <property type="entry name" value="DUF3500"/>
</dbReference>
<evidence type="ECO:0000313" key="2">
    <source>
        <dbReference type="Proteomes" id="UP000433493"/>
    </source>
</evidence>
<dbReference type="AlphaFoldDB" id="A0A7J5B9I2"/>
<dbReference type="EMBL" id="WBKB01000010">
    <property type="protein sequence ID" value="KAB1641226.1"/>
    <property type="molecule type" value="Genomic_DNA"/>
</dbReference>
<sequence length="433" mass="49529">MSNDIDEFFSTDRTKGTGETIELPESNYREFVYDLDDPIVSNYREMDYEEFTADRQQAQFLRDLLNFWDELYREPFVGITSDGTRREGLYRLPPRAVKNNPQAIAAASALLEALSPADRDALGYDLDAPEWRGWSNPEFVFKRIGLRLEELPEEQFALVDAVLRASLSEQGYERVREAMALNGFLGELTQLPQIMNDRSYWFAVYGEPSGSQPWGWQLFGHHVALNFVFVGGREVCAPVFIGAEPALSEAEHPPIFEHRERLALTLSDSFTDEQRAKAVVYESVLNEAMPEGRIHPADERHVAGAFRDNRVVPYEGILATELDAQQRDLVREIVRDFYALLRPEQLELTLAEYDEHVDETYVSWYGATDGSTPTYLRIQSPVILAELDHHAGVWLSNRTPARFHVHSTLRHPNGNDYGKALIADWERQQLAED</sequence>
<dbReference type="PANTHER" id="PTHR37489">
    <property type="entry name" value="DUF3500 DOMAIN-CONTAINING PROTEIN"/>
    <property type="match status" value="1"/>
</dbReference>
<comment type="caution">
    <text evidence="1">The sequence shown here is derived from an EMBL/GenBank/DDBJ whole genome shotgun (WGS) entry which is preliminary data.</text>
</comment>
<dbReference type="PANTHER" id="PTHR37489:SF1">
    <property type="entry name" value="DUF3500 DOMAIN-CONTAINING PROTEIN"/>
    <property type="match status" value="1"/>
</dbReference>
<reference evidence="1 2" key="1">
    <citation type="submission" date="2019-09" db="EMBL/GenBank/DDBJ databases">
        <title>Phylogeny of genus Pseudoclavibacter and closely related genus.</title>
        <authorList>
            <person name="Li Y."/>
        </authorList>
    </citation>
    <scope>NUCLEOTIDE SEQUENCE [LARGE SCALE GENOMIC DNA]</scope>
    <source>
        <strain evidence="1 2">KCTC 13959</strain>
    </source>
</reference>
<protein>
    <submittedName>
        <fullName evidence="1">DUF3500 domain-containing protein</fullName>
    </submittedName>
</protein>
<proteinExistence type="predicted"/>